<organism evidence="1 2">
    <name type="scientific">Bombardia bombarda</name>
    <dbReference type="NCBI Taxonomy" id="252184"/>
    <lineage>
        <taxon>Eukaryota</taxon>
        <taxon>Fungi</taxon>
        <taxon>Dikarya</taxon>
        <taxon>Ascomycota</taxon>
        <taxon>Pezizomycotina</taxon>
        <taxon>Sordariomycetes</taxon>
        <taxon>Sordariomycetidae</taxon>
        <taxon>Sordariales</taxon>
        <taxon>Lasiosphaeriaceae</taxon>
        <taxon>Bombardia</taxon>
    </lineage>
</organism>
<evidence type="ECO:0000313" key="2">
    <source>
        <dbReference type="Proteomes" id="UP001174934"/>
    </source>
</evidence>
<dbReference type="AlphaFoldDB" id="A0AA40CF52"/>
<comment type="caution">
    <text evidence="1">The sequence shown here is derived from an EMBL/GenBank/DDBJ whole genome shotgun (WGS) entry which is preliminary data.</text>
</comment>
<accession>A0AA40CF52</accession>
<name>A0AA40CF52_9PEZI</name>
<protein>
    <submittedName>
        <fullName evidence="1">Uncharacterized protein</fullName>
    </submittedName>
</protein>
<dbReference type="EMBL" id="JAULSR010000001">
    <property type="protein sequence ID" value="KAK0635119.1"/>
    <property type="molecule type" value="Genomic_DNA"/>
</dbReference>
<keyword evidence="2" id="KW-1185">Reference proteome</keyword>
<gene>
    <name evidence="1" type="ORF">B0T17DRAFT_31282</name>
</gene>
<dbReference type="Proteomes" id="UP001174934">
    <property type="component" value="Unassembled WGS sequence"/>
</dbReference>
<evidence type="ECO:0000313" key="1">
    <source>
        <dbReference type="EMBL" id="KAK0635119.1"/>
    </source>
</evidence>
<sequence>MPNLSQSLVASFARALNANKVPCVLWGHCLLGLHGVPSIVGSIDFVIPDDCLEAGAQALARCIGLVPCTAPQSCVATSQERHSQPPAYHAHVDGDAELTAGLYVQSETLWFLPPLDHLLLPPSCERDLPPYFALASDRAVFPPWRPGRGSGVLKSAADAVVAHKSHVLLEAYMRLFARDQGKRVGSIGISMIAYMHLYVDTDGFSDVNLLPEPFRTSYREFHEGKKPIRQWTWELKDALRLVGDGPYGKGVGLNSSELHI</sequence>
<reference evidence="1" key="1">
    <citation type="submission" date="2023-06" db="EMBL/GenBank/DDBJ databases">
        <title>Genome-scale phylogeny and comparative genomics of the fungal order Sordariales.</title>
        <authorList>
            <consortium name="Lawrence Berkeley National Laboratory"/>
            <person name="Hensen N."/>
            <person name="Bonometti L."/>
            <person name="Westerberg I."/>
            <person name="Brannstrom I.O."/>
            <person name="Guillou S."/>
            <person name="Cros-Aarteil S."/>
            <person name="Calhoun S."/>
            <person name="Haridas S."/>
            <person name="Kuo A."/>
            <person name="Mondo S."/>
            <person name="Pangilinan J."/>
            <person name="Riley R."/>
            <person name="LaButti K."/>
            <person name="Andreopoulos B."/>
            <person name="Lipzen A."/>
            <person name="Chen C."/>
            <person name="Yanf M."/>
            <person name="Daum C."/>
            <person name="Ng V."/>
            <person name="Clum A."/>
            <person name="Steindorff A."/>
            <person name="Ohm R."/>
            <person name="Martin F."/>
            <person name="Silar P."/>
            <person name="Natvig D."/>
            <person name="Lalanne C."/>
            <person name="Gautier V."/>
            <person name="Ament-velasquez S.L."/>
            <person name="Kruys A."/>
            <person name="Hutchinson M.I."/>
            <person name="Powell A.J."/>
            <person name="Barry K."/>
            <person name="Miller A.N."/>
            <person name="Grigoriev I.V."/>
            <person name="Debuchy R."/>
            <person name="Gladieux P."/>
            <person name="Thoren M.H."/>
            <person name="Johannesson H."/>
        </authorList>
    </citation>
    <scope>NUCLEOTIDE SEQUENCE</scope>
    <source>
        <strain evidence="1">SMH3391-2</strain>
    </source>
</reference>
<proteinExistence type="predicted"/>